<protein>
    <recommendedName>
        <fullName evidence="3">Lipoprotein</fullName>
    </recommendedName>
</protein>
<comment type="caution">
    <text evidence="1">The sequence shown here is derived from an EMBL/GenBank/DDBJ whole genome shotgun (WGS) entry which is preliminary data.</text>
</comment>
<reference evidence="1" key="2">
    <citation type="submission" date="2023-01" db="EMBL/GenBank/DDBJ databases">
        <authorList>
            <person name="Sun Q."/>
            <person name="Evtushenko L."/>
        </authorList>
    </citation>
    <scope>NUCLEOTIDE SEQUENCE</scope>
    <source>
        <strain evidence="1">VKM Ac-1940</strain>
    </source>
</reference>
<dbReference type="EMBL" id="BSER01000009">
    <property type="protein sequence ID" value="GLJ95724.1"/>
    <property type="molecule type" value="Genomic_DNA"/>
</dbReference>
<dbReference type="RefSeq" id="WP_204963808.1">
    <property type="nucleotide sequence ID" value="NZ_BAAAUR010000001.1"/>
</dbReference>
<gene>
    <name evidence="1" type="ORF">GCM10017591_17870</name>
</gene>
<organism evidence="1 2">
    <name type="scientific">Microbacterium dextranolyticum</name>
    <dbReference type="NCBI Taxonomy" id="36806"/>
    <lineage>
        <taxon>Bacteria</taxon>
        <taxon>Bacillati</taxon>
        <taxon>Actinomycetota</taxon>
        <taxon>Actinomycetes</taxon>
        <taxon>Micrococcales</taxon>
        <taxon>Microbacteriaceae</taxon>
        <taxon>Microbacterium</taxon>
    </lineage>
</organism>
<name>A0A9W6HNK9_9MICO</name>
<sequence>MRKRAFAVAGASIGAVLFLAGCGAGGTLPLVKPEPTKTWYSIDASEGGTISLADTYKQMGVGRVLVCISDKPVTISDTKDFTPMSGQPEEAVAQGDGSILVTPKDGSLISVGMRPPGAAQTEGQWVLLEMSSSNCSG</sequence>
<dbReference type="PROSITE" id="PS51257">
    <property type="entry name" value="PROKAR_LIPOPROTEIN"/>
    <property type="match status" value="1"/>
</dbReference>
<keyword evidence="2" id="KW-1185">Reference proteome</keyword>
<proteinExistence type="predicted"/>
<evidence type="ECO:0008006" key="3">
    <source>
        <dbReference type="Google" id="ProtNLM"/>
    </source>
</evidence>
<dbReference type="AlphaFoldDB" id="A0A9W6HNK9"/>
<evidence type="ECO:0000313" key="2">
    <source>
        <dbReference type="Proteomes" id="UP001142291"/>
    </source>
</evidence>
<dbReference type="Proteomes" id="UP001142291">
    <property type="component" value="Unassembled WGS sequence"/>
</dbReference>
<accession>A0A9W6HNK9</accession>
<evidence type="ECO:0000313" key="1">
    <source>
        <dbReference type="EMBL" id="GLJ95724.1"/>
    </source>
</evidence>
<reference evidence="1" key="1">
    <citation type="journal article" date="2014" name="Int. J. Syst. Evol. Microbiol.">
        <title>Complete genome sequence of Corynebacterium casei LMG S-19264T (=DSM 44701T), isolated from a smear-ripened cheese.</title>
        <authorList>
            <consortium name="US DOE Joint Genome Institute (JGI-PGF)"/>
            <person name="Walter F."/>
            <person name="Albersmeier A."/>
            <person name="Kalinowski J."/>
            <person name="Ruckert C."/>
        </authorList>
    </citation>
    <scope>NUCLEOTIDE SEQUENCE</scope>
    <source>
        <strain evidence="1">VKM Ac-1940</strain>
    </source>
</reference>